<keyword evidence="2" id="KW-1185">Reference proteome</keyword>
<comment type="caution">
    <text evidence="1">The sequence shown here is derived from an EMBL/GenBank/DDBJ whole genome shotgun (WGS) entry which is preliminary data.</text>
</comment>
<accession>A0AAV4B5R1</accession>
<sequence length="122" mass="14324">MTSRHPSHRHWAKVNSVVKKARVKSSPRPNEVLYLLYKRCPNVLRWLHTMLRSAWNNLKISDQWMTAEGVYIPKEKNSNEINKFRPISLLNVEGKIFFSVMTSRRTKYLCTERGSSRSFGLS</sequence>
<organism evidence="1 2">
    <name type="scientific">Plakobranchus ocellatus</name>
    <dbReference type="NCBI Taxonomy" id="259542"/>
    <lineage>
        <taxon>Eukaryota</taxon>
        <taxon>Metazoa</taxon>
        <taxon>Spiralia</taxon>
        <taxon>Lophotrochozoa</taxon>
        <taxon>Mollusca</taxon>
        <taxon>Gastropoda</taxon>
        <taxon>Heterobranchia</taxon>
        <taxon>Euthyneura</taxon>
        <taxon>Panpulmonata</taxon>
        <taxon>Sacoglossa</taxon>
        <taxon>Placobranchoidea</taxon>
        <taxon>Plakobranchidae</taxon>
        <taxon>Plakobranchus</taxon>
    </lineage>
</organism>
<dbReference type="EMBL" id="BLXT01004521">
    <property type="protein sequence ID" value="GFO14034.1"/>
    <property type="molecule type" value="Genomic_DNA"/>
</dbReference>
<evidence type="ECO:0000313" key="1">
    <source>
        <dbReference type="EMBL" id="GFO14034.1"/>
    </source>
</evidence>
<protein>
    <submittedName>
        <fullName evidence="1">Polyprotein</fullName>
    </submittedName>
</protein>
<name>A0AAV4B5R1_9GAST</name>
<dbReference type="AlphaFoldDB" id="A0AAV4B5R1"/>
<gene>
    <name evidence="1" type="ORF">PoB_004053900</name>
</gene>
<dbReference type="Proteomes" id="UP000735302">
    <property type="component" value="Unassembled WGS sequence"/>
</dbReference>
<dbReference type="PANTHER" id="PTHR19446">
    <property type="entry name" value="REVERSE TRANSCRIPTASES"/>
    <property type="match status" value="1"/>
</dbReference>
<reference evidence="1 2" key="1">
    <citation type="journal article" date="2021" name="Elife">
        <title>Chloroplast acquisition without the gene transfer in kleptoplastic sea slugs, Plakobranchus ocellatus.</title>
        <authorList>
            <person name="Maeda T."/>
            <person name="Takahashi S."/>
            <person name="Yoshida T."/>
            <person name="Shimamura S."/>
            <person name="Takaki Y."/>
            <person name="Nagai Y."/>
            <person name="Toyoda A."/>
            <person name="Suzuki Y."/>
            <person name="Arimoto A."/>
            <person name="Ishii H."/>
            <person name="Satoh N."/>
            <person name="Nishiyama T."/>
            <person name="Hasebe M."/>
            <person name="Maruyama T."/>
            <person name="Minagawa J."/>
            <person name="Obokata J."/>
            <person name="Shigenobu S."/>
        </authorList>
    </citation>
    <scope>NUCLEOTIDE SEQUENCE [LARGE SCALE GENOMIC DNA]</scope>
</reference>
<evidence type="ECO:0000313" key="2">
    <source>
        <dbReference type="Proteomes" id="UP000735302"/>
    </source>
</evidence>
<proteinExistence type="predicted"/>